<dbReference type="EMBL" id="ML208346">
    <property type="protein sequence ID" value="TFK68670.1"/>
    <property type="molecule type" value="Genomic_DNA"/>
</dbReference>
<proteinExistence type="predicted"/>
<gene>
    <name evidence="1" type="ORF">BDN72DRAFT_897908</name>
</gene>
<evidence type="ECO:0000313" key="2">
    <source>
        <dbReference type="Proteomes" id="UP000308600"/>
    </source>
</evidence>
<sequence>MDGSRGPNDRPTLPPIRDLFRDELSQSYSPSLTFAHPQVADDPESQPSALNTVHTNTSPQLQHLSAGQHPHLGAPRIIDTESPFRPSSHSTGVYPDPYRRPEYQPIVERSFSRDGSLLHSSAHGHEHSQNRVMTEQMYYGTGERTPTDHHSQQTLPPSGLLNSMEYSSAQPWSITTTLGTTRRSEDEEQTPVASHRQVDRSYPTLPPATQHSGLRDSQANTTTPSKYECTYCGKGFNRPSSLKIHLNSHTGEKPFVCPVGGCGRSFGVLSNMRRHARVHSQTSWKSQDLSSDEGSGRNSPSSSASLNSQEVVEGSSHRGPLSSPNIQRRHSSASASSSSSRRSRSVSSEDNGDDEGGRPEKRTRHGREEERGRDP</sequence>
<protein>
    <submittedName>
        <fullName evidence="1">Uncharacterized protein</fullName>
    </submittedName>
</protein>
<dbReference type="Proteomes" id="UP000308600">
    <property type="component" value="Unassembled WGS sequence"/>
</dbReference>
<evidence type="ECO:0000313" key="1">
    <source>
        <dbReference type="EMBL" id="TFK68670.1"/>
    </source>
</evidence>
<reference evidence="1 2" key="1">
    <citation type="journal article" date="2019" name="Nat. Ecol. Evol.">
        <title>Megaphylogeny resolves global patterns of mushroom evolution.</title>
        <authorList>
            <person name="Varga T."/>
            <person name="Krizsan K."/>
            <person name="Foldi C."/>
            <person name="Dima B."/>
            <person name="Sanchez-Garcia M."/>
            <person name="Sanchez-Ramirez S."/>
            <person name="Szollosi G.J."/>
            <person name="Szarkandi J.G."/>
            <person name="Papp V."/>
            <person name="Albert L."/>
            <person name="Andreopoulos W."/>
            <person name="Angelini C."/>
            <person name="Antonin V."/>
            <person name="Barry K.W."/>
            <person name="Bougher N.L."/>
            <person name="Buchanan P."/>
            <person name="Buyck B."/>
            <person name="Bense V."/>
            <person name="Catcheside P."/>
            <person name="Chovatia M."/>
            <person name="Cooper J."/>
            <person name="Damon W."/>
            <person name="Desjardin D."/>
            <person name="Finy P."/>
            <person name="Geml J."/>
            <person name="Haridas S."/>
            <person name="Hughes K."/>
            <person name="Justo A."/>
            <person name="Karasinski D."/>
            <person name="Kautmanova I."/>
            <person name="Kiss B."/>
            <person name="Kocsube S."/>
            <person name="Kotiranta H."/>
            <person name="LaButti K.M."/>
            <person name="Lechner B.E."/>
            <person name="Liimatainen K."/>
            <person name="Lipzen A."/>
            <person name="Lukacs Z."/>
            <person name="Mihaltcheva S."/>
            <person name="Morgado L.N."/>
            <person name="Niskanen T."/>
            <person name="Noordeloos M.E."/>
            <person name="Ohm R.A."/>
            <person name="Ortiz-Santana B."/>
            <person name="Ovrebo C."/>
            <person name="Racz N."/>
            <person name="Riley R."/>
            <person name="Savchenko A."/>
            <person name="Shiryaev A."/>
            <person name="Soop K."/>
            <person name="Spirin V."/>
            <person name="Szebenyi C."/>
            <person name="Tomsovsky M."/>
            <person name="Tulloss R.E."/>
            <person name="Uehling J."/>
            <person name="Grigoriev I.V."/>
            <person name="Vagvolgyi C."/>
            <person name="Papp T."/>
            <person name="Martin F.M."/>
            <person name="Miettinen O."/>
            <person name="Hibbett D.S."/>
            <person name="Nagy L.G."/>
        </authorList>
    </citation>
    <scope>NUCLEOTIDE SEQUENCE [LARGE SCALE GENOMIC DNA]</scope>
    <source>
        <strain evidence="1 2">NL-1719</strain>
    </source>
</reference>
<keyword evidence="2" id="KW-1185">Reference proteome</keyword>
<name>A0ACD3ASH4_9AGAR</name>
<organism evidence="1 2">
    <name type="scientific">Pluteus cervinus</name>
    <dbReference type="NCBI Taxonomy" id="181527"/>
    <lineage>
        <taxon>Eukaryota</taxon>
        <taxon>Fungi</taxon>
        <taxon>Dikarya</taxon>
        <taxon>Basidiomycota</taxon>
        <taxon>Agaricomycotina</taxon>
        <taxon>Agaricomycetes</taxon>
        <taxon>Agaricomycetidae</taxon>
        <taxon>Agaricales</taxon>
        <taxon>Pluteineae</taxon>
        <taxon>Pluteaceae</taxon>
        <taxon>Pluteus</taxon>
    </lineage>
</organism>
<accession>A0ACD3ASH4</accession>